<dbReference type="EMBL" id="JAUEDM010000001">
    <property type="protein sequence ID" value="KAK3328935.1"/>
    <property type="molecule type" value="Genomic_DNA"/>
</dbReference>
<keyword evidence="2" id="KW-1185">Reference proteome</keyword>
<dbReference type="AlphaFoldDB" id="A0AAE0IQ09"/>
<reference evidence="1" key="2">
    <citation type="submission" date="2023-06" db="EMBL/GenBank/DDBJ databases">
        <authorList>
            <consortium name="Lawrence Berkeley National Laboratory"/>
            <person name="Haridas S."/>
            <person name="Hensen N."/>
            <person name="Bonometti L."/>
            <person name="Westerberg I."/>
            <person name="Brannstrom I.O."/>
            <person name="Guillou S."/>
            <person name="Cros-Aarteil S."/>
            <person name="Calhoun S."/>
            <person name="Kuo A."/>
            <person name="Mondo S."/>
            <person name="Pangilinan J."/>
            <person name="Riley R."/>
            <person name="Labutti K."/>
            <person name="Andreopoulos B."/>
            <person name="Lipzen A."/>
            <person name="Chen C."/>
            <person name="Yanf M."/>
            <person name="Daum C."/>
            <person name="Ng V."/>
            <person name="Clum A."/>
            <person name="Steindorff A."/>
            <person name="Ohm R."/>
            <person name="Martin F."/>
            <person name="Silar P."/>
            <person name="Natvig D."/>
            <person name="Lalanne C."/>
            <person name="Gautier V."/>
            <person name="Ament-Velasquez S.L."/>
            <person name="Kruys A."/>
            <person name="Hutchinson M.I."/>
            <person name="Powell A.J."/>
            <person name="Barry K."/>
            <person name="Miller A.N."/>
            <person name="Grigoriev I.V."/>
            <person name="Debuchy R."/>
            <person name="Gladieux P."/>
            <person name="Thoren M.H."/>
            <person name="Johannesson H."/>
        </authorList>
    </citation>
    <scope>NUCLEOTIDE SEQUENCE</scope>
    <source>
        <strain evidence="1">CBS 118394</strain>
    </source>
</reference>
<comment type="caution">
    <text evidence="1">The sequence shown here is derived from an EMBL/GenBank/DDBJ whole genome shotgun (WGS) entry which is preliminary data.</text>
</comment>
<evidence type="ECO:0000313" key="1">
    <source>
        <dbReference type="EMBL" id="KAK3328935.1"/>
    </source>
</evidence>
<gene>
    <name evidence="1" type="ORF">B0H66DRAFT_539771</name>
</gene>
<name>A0AAE0IQ09_9PEZI</name>
<organism evidence="1 2">
    <name type="scientific">Apodospora peruviana</name>
    <dbReference type="NCBI Taxonomy" id="516989"/>
    <lineage>
        <taxon>Eukaryota</taxon>
        <taxon>Fungi</taxon>
        <taxon>Dikarya</taxon>
        <taxon>Ascomycota</taxon>
        <taxon>Pezizomycotina</taxon>
        <taxon>Sordariomycetes</taxon>
        <taxon>Sordariomycetidae</taxon>
        <taxon>Sordariales</taxon>
        <taxon>Lasiosphaeriaceae</taxon>
        <taxon>Apodospora</taxon>
    </lineage>
</organism>
<sequence>MSDGLVWLCKHLTVGSVFKELARRVRVFNASRLLTLLFVLQPSSAKPTDSSLRRDLSLIALHSLFPVNNI</sequence>
<evidence type="ECO:0000313" key="2">
    <source>
        <dbReference type="Proteomes" id="UP001283341"/>
    </source>
</evidence>
<dbReference type="Proteomes" id="UP001283341">
    <property type="component" value="Unassembled WGS sequence"/>
</dbReference>
<protein>
    <submittedName>
        <fullName evidence="1">Uncharacterized protein</fullName>
    </submittedName>
</protein>
<reference evidence="1" key="1">
    <citation type="journal article" date="2023" name="Mol. Phylogenet. Evol.">
        <title>Genome-scale phylogeny and comparative genomics of the fungal order Sordariales.</title>
        <authorList>
            <person name="Hensen N."/>
            <person name="Bonometti L."/>
            <person name="Westerberg I."/>
            <person name="Brannstrom I.O."/>
            <person name="Guillou S."/>
            <person name="Cros-Aarteil S."/>
            <person name="Calhoun S."/>
            <person name="Haridas S."/>
            <person name="Kuo A."/>
            <person name="Mondo S."/>
            <person name="Pangilinan J."/>
            <person name="Riley R."/>
            <person name="LaButti K."/>
            <person name="Andreopoulos B."/>
            <person name="Lipzen A."/>
            <person name="Chen C."/>
            <person name="Yan M."/>
            <person name="Daum C."/>
            <person name="Ng V."/>
            <person name="Clum A."/>
            <person name="Steindorff A."/>
            <person name="Ohm R.A."/>
            <person name="Martin F."/>
            <person name="Silar P."/>
            <person name="Natvig D.O."/>
            <person name="Lalanne C."/>
            <person name="Gautier V."/>
            <person name="Ament-Velasquez S.L."/>
            <person name="Kruys A."/>
            <person name="Hutchinson M.I."/>
            <person name="Powell A.J."/>
            <person name="Barry K."/>
            <person name="Miller A.N."/>
            <person name="Grigoriev I.V."/>
            <person name="Debuchy R."/>
            <person name="Gladieux P."/>
            <person name="Hiltunen Thoren M."/>
            <person name="Johannesson H."/>
        </authorList>
    </citation>
    <scope>NUCLEOTIDE SEQUENCE</scope>
    <source>
        <strain evidence="1">CBS 118394</strain>
    </source>
</reference>
<proteinExistence type="predicted"/>
<accession>A0AAE0IQ09</accession>